<dbReference type="InterPro" id="IPR036412">
    <property type="entry name" value="HAD-like_sf"/>
</dbReference>
<dbReference type="Gene3D" id="2.70.150.10">
    <property type="entry name" value="Calcium-transporting ATPase, cytoplasmic transduction domain A"/>
    <property type="match status" value="1"/>
</dbReference>
<dbReference type="RefSeq" id="WP_013170906.1">
    <property type="nucleotide sequence ID" value="NC_014218.1"/>
</dbReference>
<dbReference type="InterPro" id="IPR001757">
    <property type="entry name" value="P_typ_ATPase"/>
</dbReference>
<dbReference type="PRINTS" id="PR00119">
    <property type="entry name" value="CATATPASE"/>
</dbReference>
<dbReference type="SFLD" id="SFLDF00027">
    <property type="entry name" value="p-type_atpase"/>
    <property type="match status" value="1"/>
</dbReference>
<dbReference type="InterPro" id="IPR044492">
    <property type="entry name" value="P_typ_ATPase_HD_dom"/>
</dbReference>
<dbReference type="Gene3D" id="1.20.1110.10">
    <property type="entry name" value="Calcium-transporting ATPase, transmembrane domain"/>
    <property type="match status" value="1"/>
</dbReference>
<feature type="transmembrane region" description="Helical" evidence="6">
    <location>
        <begin position="650"/>
        <end position="672"/>
    </location>
</feature>
<dbReference type="HOGENOM" id="CLU_002360_5_1_11"/>
<dbReference type="KEGG" id="ahe:Arch_1738"/>
<dbReference type="InterPro" id="IPR018303">
    <property type="entry name" value="ATPase_P-typ_P_site"/>
</dbReference>
<dbReference type="Pfam" id="PF00702">
    <property type="entry name" value="Hydrolase"/>
    <property type="match status" value="1"/>
</dbReference>
<dbReference type="InterPro" id="IPR023299">
    <property type="entry name" value="ATPase_P-typ_cyto_dom_N"/>
</dbReference>
<feature type="transmembrane region" description="Helical" evidence="6">
    <location>
        <begin position="684"/>
        <end position="703"/>
    </location>
</feature>
<organism evidence="8 9">
    <name type="scientific">Arcanobacterium haemolyticum (strain ATCC 9345 / DSM 20595 / CCM 5947 / CCUG 17215 / LMG 16163 / NBRC 15585 / NCTC 8452 / 11018)</name>
    <dbReference type="NCBI Taxonomy" id="644284"/>
    <lineage>
        <taxon>Bacteria</taxon>
        <taxon>Bacillati</taxon>
        <taxon>Actinomycetota</taxon>
        <taxon>Actinomycetes</taxon>
        <taxon>Actinomycetales</taxon>
        <taxon>Actinomycetaceae</taxon>
        <taxon>Arcanobacterium</taxon>
    </lineage>
</organism>
<keyword evidence="5 6" id="KW-0472">Membrane</keyword>
<dbReference type="Gene3D" id="3.40.50.1000">
    <property type="entry name" value="HAD superfamily/HAD-like"/>
    <property type="match status" value="1"/>
</dbReference>
<dbReference type="OrthoDB" id="9814270at2"/>
<dbReference type="EMBL" id="CP002045">
    <property type="protein sequence ID" value="ADH93420.1"/>
    <property type="molecule type" value="Genomic_DNA"/>
</dbReference>
<dbReference type="SFLD" id="SFLDS00003">
    <property type="entry name" value="Haloacid_Dehalogenase"/>
    <property type="match status" value="1"/>
</dbReference>
<dbReference type="GO" id="GO:0005886">
    <property type="term" value="C:plasma membrane"/>
    <property type="evidence" value="ECO:0007669"/>
    <property type="project" value="UniProtKB-SubCell"/>
</dbReference>
<dbReference type="eggNOG" id="COG0474">
    <property type="taxonomic scope" value="Bacteria"/>
</dbReference>
<dbReference type="GO" id="GO:0016887">
    <property type="term" value="F:ATP hydrolysis activity"/>
    <property type="evidence" value="ECO:0007669"/>
    <property type="project" value="InterPro"/>
</dbReference>
<feature type="transmembrane region" description="Helical" evidence="6">
    <location>
        <begin position="620"/>
        <end position="638"/>
    </location>
</feature>
<dbReference type="PANTHER" id="PTHR42861">
    <property type="entry name" value="CALCIUM-TRANSPORTING ATPASE"/>
    <property type="match status" value="1"/>
</dbReference>
<dbReference type="GO" id="GO:0005524">
    <property type="term" value="F:ATP binding"/>
    <property type="evidence" value="ECO:0007669"/>
    <property type="project" value="InterPro"/>
</dbReference>
<evidence type="ECO:0000313" key="9">
    <source>
        <dbReference type="Proteomes" id="UP000000376"/>
    </source>
</evidence>
<dbReference type="SUPFAM" id="SSF81653">
    <property type="entry name" value="Calcium ATPase, transduction domain A"/>
    <property type="match status" value="1"/>
</dbReference>
<dbReference type="NCBIfam" id="TIGR01494">
    <property type="entry name" value="ATPase_P-type"/>
    <property type="match status" value="2"/>
</dbReference>
<dbReference type="SFLD" id="SFLDG00002">
    <property type="entry name" value="C1.7:_P-type_atpase_like"/>
    <property type="match status" value="1"/>
</dbReference>
<evidence type="ECO:0000256" key="6">
    <source>
        <dbReference type="SAM" id="Phobius"/>
    </source>
</evidence>
<name>D7BL90_ARCHD</name>
<accession>D7BL90</accession>
<sequence>MLGLSAKQVEERVAQGRVNTLPPRTGKTVWDIVRSNVFTRINAILSVLFVMVMTTGSIINAAFGLLIVVNSAIGIVQELRAKRTLDSLSLIGEERPRVWRDGKVVEVAQEELVLDDVIALGSGNQIVVDGEVVESDGLSVDESMLTGESDAVRKSAGGDILSGSFVVFGTGAYRVTKVGADSYAARLTAEASRFTLAKSQLQSGINSILRYITWVLIPVGALIVYSQVSQGNSAWDQVILKITGALVPMVPEGLVLITSTAFALGVIRLGKRQCLVQELPAIEGLARVDVVCADKTGTLTENRMVFESVRVFDDAGDLGSDVDLVLAQLGAADKDPNSTMRAIIEAHDAPAEVWEVVGRHAFTSATKWSGVTFAGQGSWLLGAADVLAGGSEAAKAAEDLGSSGLRVVMLAHTQQEVGDDTELSGVVPVALVVFEQKVRPDAADTLAYFAEQNVTVKVISGDNAASVGAVTRKLGVDSGDAVDARTLGEADFDARVAENLVFGRVTPDQKRAMVGSLQRGGHTVAMTGDGVNDVLALKDADIGVAMGSGSPATRSVAKIVLLDDKFATLPHVVAEGRRVIGNIERVANLFLTKTIYSAVLAMLVIVSAVPFPFQPIHVTITGWFTIGVPAFLLSLPPNNQRARDGFVERVLWFAVPSGIVVGASSFVTFLMTSGGDFSGDYTQATTAALAALIIPSTWVLACVARPWAWWKVWLIVLPVLGYGVIFSWGLTQQIFMLDSSNLAVMWQGVIVGLVAAGIIEAIWWIVKRWQGEPIVLWRNDPLISRH</sequence>
<dbReference type="SUPFAM" id="SSF81665">
    <property type="entry name" value="Calcium ATPase, transmembrane domain M"/>
    <property type="match status" value="1"/>
</dbReference>
<dbReference type="STRING" id="644284.Arch_1738"/>
<feature type="transmembrane region" description="Helical" evidence="6">
    <location>
        <begin position="743"/>
        <end position="766"/>
    </location>
</feature>
<dbReference type="InterPro" id="IPR023214">
    <property type="entry name" value="HAD_sf"/>
</dbReference>
<keyword evidence="9" id="KW-1185">Reference proteome</keyword>
<dbReference type="SUPFAM" id="SSF56784">
    <property type="entry name" value="HAD-like"/>
    <property type="match status" value="1"/>
</dbReference>
<feature type="transmembrane region" description="Helical" evidence="6">
    <location>
        <begin position="595"/>
        <end position="614"/>
    </location>
</feature>
<evidence type="ECO:0000256" key="4">
    <source>
        <dbReference type="ARBA" id="ARBA00022989"/>
    </source>
</evidence>
<dbReference type="InterPro" id="IPR023298">
    <property type="entry name" value="ATPase_P-typ_TM_dom_sf"/>
</dbReference>
<keyword evidence="4 6" id="KW-1133">Transmembrane helix</keyword>
<dbReference type="PROSITE" id="PS00154">
    <property type="entry name" value="ATPASE_E1_E2"/>
    <property type="match status" value="1"/>
</dbReference>
<evidence type="ECO:0000259" key="7">
    <source>
        <dbReference type="Pfam" id="PF00122"/>
    </source>
</evidence>
<evidence type="ECO:0000256" key="5">
    <source>
        <dbReference type="ARBA" id="ARBA00023136"/>
    </source>
</evidence>
<dbReference type="InterPro" id="IPR059000">
    <property type="entry name" value="ATPase_P-type_domA"/>
</dbReference>
<feature type="transmembrane region" description="Helical" evidence="6">
    <location>
        <begin position="245"/>
        <end position="267"/>
    </location>
</feature>
<comment type="subcellular location">
    <subcellularLocation>
        <location evidence="1">Cell membrane</location>
        <topology evidence="1">Multi-pass membrane protein</topology>
    </subcellularLocation>
</comment>
<dbReference type="InterPro" id="IPR008250">
    <property type="entry name" value="ATPase_P-typ_transduc_dom_A_sf"/>
</dbReference>
<feature type="transmembrane region" description="Helical" evidence="6">
    <location>
        <begin position="208"/>
        <end position="225"/>
    </location>
</feature>
<feature type="domain" description="P-type ATPase A" evidence="7">
    <location>
        <begin position="96"/>
        <end position="189"/>
    </location>
</feature>
<feature type="transmembrane region" description="Helical" evidence="6">
    <location>
        <begin position="43"/>
        <end position="73"/>
    </location>
</feature>
<evidence type="ECO:0000256" key="1">
    <source>
        <dbReference type="ARBA" id="ARBA00004651"/>
    </source>
</evidence>
<dbReference type="AlphaFoldDB" id="D7BL90"/>
<feature type="transmembrane region" description="Helical" evidence="6">
    <location>
        <begin position="710"/>
        <end position="731"/>
    </location>
</feature>
<proteinExistence type="predicted"/>
<evidence type="ECO:0000256" key="2">
    <source>
        <dbReference type="ARBA" id="ARBA00022692"/>
    </source>
</evidence>
<dbReference type="Proteomes" id="UP000000376">
    <property type="component" value="Chromosome"/>
</dbReference>
<keyword evidence="2 6" id="KW-0812">Transmembrane</keyword>
<dbReference type="Gene3D" id="3.40.1110.10">
    <property type="entry name" value="Calcium-transporting ATPase, cytoplasmic domain N"/>
    <property type="match status" value="1"/>
</dbReference>
<gene>
    <name evidence="8" type="ordered locus">Arch_1738</name>
</gene>
<dbReference type="Pfam" id="PF00122">
    <property type="entry name" value="E1-E2_ATPase"/>
    <property type="match status" value="1"/>
</dbReference>
<keyword evidence="3" id="KW-1278">Translocase</keyword>
<reference evidence="8 9" key="1">
    <citation type="journal article" date="2010" name="Stand. Genomic Sci.">
        <title>Complete genome sequence of Arcanobacterium haemolyticum type strain (11018).</title>
        <authorList>
            <person name="Yasawong M."/>
            <person name="Teshima H."/>
            <person name="Lapidus A."/>
            <person name="Nolan M."/>
            <person name="Lucas S."/>
            <person name="Glavina Del Rio T."/>
            <person name="Tice H."/>
            <person name="Cheng J."/>
            <person name="Bruce D."/>
            <person name="Detter C."/>
            <person name="Tapia R."/>
            <person name="Han C."/>
            <person name="Goodwin L."/>
            <person name="Pitluck S."/>
            <person name="Liolios K."/>
            <person name="Ivanova N."/>
            <person name="Mavromatis K."/>
            <person name="Mikhailova N."/>
            <person name="Pati A."/>
            <person name="Chen A."/>
            <person name="Palaniappan K."/>
            <person name="Land M."/>
            <person name="Hauser L."/>
            <person name="Chang Y."/>
            <person name="Jeffries C."/>
            <person name="Rohde M."/>
            <person name="Sikorski J."/>
            <person name="Pukall R."/>
            <person name="Goker M."/>
            <person name="Woyke T."/>
            <person name="Bristow J."/>
            <person name="Eisen J."/>
            <person name="Markowitz V."/>
            <person name="Hugenholtz P."/>
            <person name="Kyrpides N."/>
            <person name="Klenk H."/>
        </authorList>
    </citation>
    <scope>NUCLEOTIDE SEQUENCE [LARGE SCALE GENOMIC DNA]</scope>
    <source>
        <strain evidence="9">ATCC 9345 / DSM 20595 / CCUG 17215 / LMG 16163 / NBRC 15585 / NCTC 8452 / 11018</strain>
    </source>
</reference>
<evidence type="ECO:0000313" key="8">
    <source>
        <dbReference type="EMBL" id="ADH93420.1"/>
    </source>
</evidence>
<evidence type="ECO:0000256" key="3">
    <source>
        <dbReference type="ARBA" id="ARBA00022967"/>
    </source>
</evidence>
<dbReference type="PRINTS" id="PR00120">
    <property type="entry name" value="HATPASE"/>
</dbReference>
<protein>
    <submittedName>
        <fullName evidence="8">ATPase, P-type (Transporting), HAD superfamily, subfamily IC</fullName>
    </submittedName>
</protein>